<protein>
    <submittedName>
        <fullName evidence="2">Uncharacterized protein</fullName>
    </submittedName>
</protein>
<keyword evidence="1" id="KW-0472">Membrane</keyword>
<dbReference type="HOGENOM" id="CLU_052677_0_0_1"/>
<gene>
    <name evidence="2" type="ORF">PEX2_100900</name>
</gene>
<dbReference type="AlphaFoldDB" id="A0A0A2K8W7"/>
<keyword evidence="3" id="KW-1185">Reference proteome</keyword>
<keyword evidence="1" id="KW-1133">Transmembrane helix</keyword>
<evidence type="ECO:0000256" key="1">
    <source>
        <dbReference type="SAM" id="Phobius"/>
    </source>
</evidence>
<feature type="transmembrane region" description="Helical" evidence="1">
    <location>
        <begin position="296"/>
        <end position="317"/>
    </location>
</feature>
<accession>A0A0A2K8W7</accession>
<evidence type="ECO:0000313" key="3">
    <source>
        <dbReference type="Proteomes" id="UP000030143"/>
    </source>
</evidence>
<feature type="transmembrane region" description="Helical" evidence="1">
    <location>
        <begin position="95"/>
        <end position="114"/>
    </location>
</feature>
<dbReference type="VEuPathDB" id="FungiDB:PEXP_005960"/>
<name>A0A0A2K8W7_PENEN</name>
<feature type="transmembrane region" description="Helical" evidence="1">
    <location>
        <begin position="126"/>
        <end position="149"/>
    </location>
</feature>
<feature type="transmembrane region" description="Helical" evidence="1">
    <location>
        <begin position="37"/>
        <end position="57"/>
    </location>
</feature>
<dbReference type="GeneID" id="27682780"/>
<dbReference type="RefSeq" id="XP_016601835.1">
    <property type="nucleotide sequence ID" value="XM_016747360.1"/>
</dbReference>
<reference evidence="2 3" key="1">
    <citation type="journal article" date="2015" name="Mol. Plant Microbe Interact.">
        <title>Genome, transcriptome, and functional analyses of Penicillium expansum provide new insights into secondary metabolism and pathogenicity.</title>
        <authorList>
            <person name="Ballester A.R."/>
            <person name="Marcet-Houben M."/>
            <person name="Levin E."/>
            <person name="Sela N."/>
            <person name="Selma-Lazaro C."/>
            <person name="Carmona L."/>
            <person name="Wisniewski M."/>
            <person name="Droby S."/>
            <person name="Gonzalez-Candelas L."/>
            <person name="Gabaldon T."/>
        </authorList>
    </citation>
    <scope>NUCLEOTIDE SEQUENCE [LARGE SCALE GENOMIC DNA]</scope>
    <source>
        <strain evidence="2 3">MD-8</strain>
    </source>
</reference>
<feature type="transmembrane region" description="Helical" evidence="1">
    <location>
        <begin position="179"/>
        <end position="212"/>
    </location>
</feature>
<feature type="transmembrane region" description="Helical" evidence="1">
    <location>
        <begin position="256"/>
        <end position="276"/>
    </location>
</feature>
<organism evidence="2 3">
    <name type="scientific">Penicillium expansum</name>
    <name type="common">Blue mold rot fungus</name>
    <dbReference type="NCBI Taxonomy" id="27334"/>
    <lineage>
        <taxon>Eukaryota</taxon>
        <taxon>Fungi</taxon>
        <taxon>Dikarya</taxon>
        <taxon>Ascomycota</taxon>
        <taxon>Pezizomycotina</taxon>
        <taxon>Eurotiomycetes</taxon>
        <taxon>Eurotiomycetidae</taxon>
        <taxon>Eurotiales</taxon>
        <taxon>Aspergillaceae</taxon>
        <taxon>Penicillium</taxon>
    </lineage>
</organism>
<sequence>MNSTACVIEANPDVTGVGLPTFKKRAHQLNHHPQIRISIYALCLGGSIVSYLLRVFAPGEDQEEFSRGVSSALGLQGLALLCTAIYQTVRGDLTLFHAICVVHLLAILGMDMVSKGRYAGLGPWRLYFFSAIQILALAAFLALNVYVWVTAPQFGSQPQCNKDTVYVVFGVSIKATSPVFRYIILGTLGAVVAGYALTFTCLLPCLCASVAYRRRHPDAGNRIEGQKRGWINWFVEVNHPVYQDRLEPPERLHGQALLNFTLNKVAYCSFCIYLIVSLEQTISRNDLDPEEKGWTFGQVIAIFLLLGVANELLNVLLASWDRRQAESSQQLVQFRPGTENSVHSSSS</sequence>
<comment type="caution">
    <text evidence="2">The sequence shown here is derived from an EMBL/GenBank/DDBJ whole genome shotgun (WGS) entry which is preliminary data.</text>
</comment>
<feature type="transmembrane region" description="Helical" evidence="1">
    <location>
        <begin position="69"/>
        <end position="89"/>
    </location>
</feature>
<dbReference type="EMBL" id="JQFZ01000062">
    <property type="protein sequence ID" value="KGO60825.1"/>
    <property type="molecule type" value="Genomic_DNA"/>
</dbReference>
<evidence type="ECO:0000313" key="2">
    <source>
        <dbReference type="EMBL" id="KGO60825.1"/>
    </source>
</evidence>
<proteinExistence type="predicted"/>
<dbReference type="Proteomes" id="UP000030143">
    <property type="component" value="Unassembled WGS sequence"/>
</dbReference>
<keyword evidence="1" id="KW-0812">Transmembrane</keyword>